<dbReference type="OrthoDB" id="5957327at2759"/>
<dbReference type="GO" id="GO:0005657">
    <property type="term" value="C:replication fork"/>
    <property type="evidence" value="ECO:0007669"/>
    <property type="project" value="TreeGrafter"/>
</dbReference>
<proteinExistence type="predicted"/>
<name>A0A9Q0KJL7_9MAGN</name>
<protein>
    <submittedName>
        <fullName evidence="1">Uncharacterized protein</fullName>
    </submittedName>
</protein>
<dbReference type="GO" id="GO:0003690">
    <property type="term" value="F:double-stranded DNA binding"/>
    <property type="evidence" value="ECO:0007669"/>
    <property type="project" value="TreeGrafter"/>
</dbReference>
<dbReference type="PANTHER" id="PTHR46456">
    <property type="entry name" value="DNA REPAIR PROTEIN RAD51 HOMOLOG 2"/>
    <property type="match status" value="1"/>
</dbReference>
<dbReference type="GO" id="GO:0033063">
    <property type="term" value="C:Rad51B-Rad51C-Rad51D-XRCC2 complex"/>
    <property type="evidence" value="ECO:0007669"/>
    <property type="project" value="InterPro"/>
</dbReference>
<dbReference type="Proteomes" id="UP001141806">
    <property type="component" value="Unassembled WGS sequence"/>
</dbReference>
<dbReference type="EMBL" id="JAMYWD010000005">
    <property type="protein sequence ID" value="KAJ4971813.1"/>
    <property type="molecule type" value="Genomic_DNA"/>
</dbReference>
<evidence type="ECO:0000313" key="2">
    <source>
        <dbReference type="Proteomes" id="UP001141806"/>
    </source>
</evidence>
<dbReference type="GO" id="GO:0000400">
    <property type="term" value="F:four-way junction DNA binding"/>
    <property type="evidence" value="ECO:0007669"/>
    <property type="project" value="TreeGrafter"/>
</dbReference>
<dbReference type="PANTHER" id="PTHR46456:SF1">
    <property type="entry name" value="DNA REPAIR PROTEIN RAD51 HOMOLOG 2"/>
    <property type="match status" value="1"/>
</dbReference>
<comment type="caution">
    <text evidence="1">The sequence shown here is derived from an EMBL/GenBank/DDBJ whole genome shotgun (WGS) entry which is preliminary data.</text>
</comment>
<evidence type="ECO:0000313" key="1">
    <source>
        <dbReference type="EMBL" id="KAJ4971813.1"/>
    </source>
</evidence>
<dbReference type="GO" id="GO:0008094">
    <property type="term" value="F:ATP-dependent activity, acting on DNA"/>
    <property type="evidence" value="ECO:0007669"/>
    <property type="project" value="TreeGrafter"/>
</dbReference>
<accession>A0A9Q0KJL7</accession>
<dbReference type="GO" id="GO:0003697">
    <property type="term" value="F:single-stranded DNA binding"/>
    <property type="evidence" value="ECO:0007669"/>
    <property type="project" value="TreeGrafter"/>
</dbReference>
<dbReference type="InterPro" id="IPR030548">
    <property type="entry name" value="RAD51B"/>
</dbReference>
<dbReference type="GO" id="GO:0000724">
    <property type="term" value="P:double-strand break repair via homologous recombination"/>
    <property type="evidence" value="ECO:0007669"/>
    <property type="project" value="InterPro"/>
</dbReference>
<reference evidence="1" key="1">
    <citation type="journal article" date="2023" name="Plant J.">
        <title>The genome of the king protea, Protea cynaroides.</title>
        <authorList>
            <person name="Chang J."/>
            <person name="Duong T.A."/>
            <person name="Schoeman C."/>
            <person name="Ma X."/>
            <person name="Roodt D."/>
            <person name="Barker N."/>
            <person name="Li Z."/>
            <person name="Van de Peer Y."/>
            <person name="Mizrachi E."/>
        </authorList>
    </citation>
    <scope>NUCLEOTIDE SEQUENCE</scope>
    <source>
        <tissue evidence="1">Young leaves</tissue>
    </source>
</reference>
<keyword evidence="2" id="KW-1185">Reference proteome</keyword>
<sequence length="139" mass="15794">MKFQSGECLLRYPLPFKKYMHSHTDTNVYVSFNHIAVLSEALTIGCPSCKLWWFNGRVIYVDIESNFSSTRMAEGIIDVMDFKKGEITMIHEEGPRFNEVANSPLSPPLAFYFIVNSSGISLLSDDRIQSINGVRDVHN</sequence>
<organism evidence="1 2">
    <name type="scientific">Protea cynaroides</name>
    <dbReference type="NCBI Taxonomy" id="273540"/>
    <lineage>
        <taxon>Eukaryota</taxon>
        <taxon>Viridiplantae</taxon>
        <taxon>Streptophyta</taxon>
        <taxon>Embryophyta</taxon>
        <taxon>Tracheophyta</taxon>
        <taxon>Spermatophyta</taxon>
        <taxon>Magnoliopsida</taxon>
        <taxon>Proteales</taxon>
        <taxon>Proteaceae</taxon>
        <taxon>Protea</taxon>
    </lineage>
</organism>
<gene>
    <name evidence="1" type="ORF">NE237_004912</name>
</gene>
<dbReference type="AlphaFoldDB" id="A0A9Q0KJL7"/>